<organism evidence="1 2">
    <name type="scientific">Pleurodeles waltl</name>
    <name type="common">Iberian ribbed newt</name>
    <dbReference type="NCBI Taxonomy" id="8319"/>
    <lineage>
        <taxon>Eukaryota</taxon>
        <taxon>Metazoa</taxon>
        <taxon>Chordata</taxon>
        <taxon>Craniata</taxon>
        <taxon>Vertebrata</taxon>
        <taxon>Euteleostomi</taxon>
        <taxon>Amphibia</taxon>
        <taxon>Batrachia</taxon>
        <taxon>Caudata</taxon>
        <taxon>Salamandroidea</taxon>
        <taxon>Salamandridae</taxon>
        <taxon>Pleurodelinae</taxon>
        <taxon>Pleurodeles</taxon>
    </lineage>
</organism>
<comment type="caution">
    <text evidence="1">The sequence shown here is derived from an EMBL/GenBank/DDBJ whole genome shotgun (WGS) entry which is preliminary data.</text>
</comment>
<keyword evidence="2" id="KW-1185">Reference proteome</keyword>
<dbReference type="AlphaFoldDB" id="A0AAV7NYI5"/>
<dbReference type="Proteomes" id="UP001066276">
    <property type="component" value="Chromosome 8"/>
</dbReference>
<reference evidence="1" key="1">
    <citation type="journal article" date="2022" name="bioRxiv">
        <title>Sequencing and chromosome-scale assembly of the giantPleurodeles waltlgenome.</title>
        <authorList>
            <person name="Brown T."/>
            <person name="Elewa A."/>
            <person name="Iarovenko S."/>
            <person name="Subramanian E."/>
            <person name="Araus A.J."/>
            <person name="Petzold A."/>
            <person name="Susuki M."/>
            <person name="Suzuki K.-i.T."/>
            <person name="Hayashi T."/>
            <person name="Toyoda A."/>
            <person name="Oliveira C."/>
            <person name="Osipova E."/>
            <person name="Leigh N.D."/>
            <person name="Simon A."/>
            <person name="Yun M.H."/>
        </authorList>
    </citation>
    <scope>NUCLEOTIDE SEQUENCE</scope>
    <source>
        <strain evidence="1">20211129_DDA</strain>
        <tissue evidence="1">Liver</tissue>
    </source>
</reference>
<proteinExistence type="predicted"/>
<evidence type="ECO:0000313" key="1">
    <source>
        <dbReference type="EMBL" id="KAJ1119644.1"/>
    </source>
</evidence>
<dbReference type="EMBL" id="JANPWB010000012">
    <property type="protein sequence ID" value="KAJ1119644.1"/>
    <property type="molecule type" value="Genomic_DNA"/>
</dbReference>
<evidence type="ECO:0000313" key="2">
    <source>
        <dbReference type="Proteomes" id="UP001066276"/>
    </source>
</evidence>
<sequence length="174" mass="18186">MAVSSRGLGAVSARRPASHLSFLQALYSTLLHRACRGSSKPESASLGGSARTGLSSARSFSVGSSVGSGAGQSPSTRPGVTRSSLLSLSAQTVRILPDLARPVRGRRSGSSAGQPVRTCCIAGFRCSVFLIVLSIAHSYLVVFMCNAWDFGALSGSFCRLWTEFTLEPPFTVPS</sequence>
<name>A0AAV7NYI5_PLEWA</name>
<protein>
    <submittedName>
        <fullName evidence="1">Uncharacterized protein</fullName>
    </submittedName>
</protein>
<gene>
    <name evidence="1" type="ORF">NDU88_007829</name>
</gene>
<accession>A0AAV7NYI5</accession>